<dbReference type="Proteomes" id="UP000236319">
    <property type="component" value="Unassembled WGS sequence"/>
</dbReference>
<evidence type="ECO:0000313" key="3">
    <source>
        <dbReference type="EMBL" id="GBE62932.1"/>
    </source>
</evidence>
<dbReference type="EMBL" id="BDSA01000008">
    <property type="protein sequence ID" value="GBE62932.1"/>
    <property type="molecule type" value="Genomic_DNA"/>
</dbReference>
<comment type="caution">
    <text evidence="3">The sequence shown here is derived from an EMBL/GenBank/DDBJ whole genome shotgun (WGS) entry which is preliminary data.</text>
</comment>
<evidence type="ECO:0008006" key="5">
    <source>
        <dbReference type="Google" id="ProtNLM"/>
    </source>
</evidence>
<protein>
    <recommendedName>
        <fullName evidence="5">Extracellular matrix-binding ebh</fullName>
    </recommendedName>
</protein>
<keyword evidence="2" id="KW-0472">Membrane</keyword>
<evidence type="ECO:0000256" key="1">
    <source>
        <dbReference type="SAM" id="Coils"/>
    </source>
</evidence>
<dbReference type="GeneID" id="39876702"/>
<reference evidence="3 4" key="1">
    <citation type="journal article" date="2017" name="BMC Genomics">
        <title>Whole-genome assembly of Babesia ovata and comparative genomics between closely related pathogens.</title>
        <authorList>
            <person name="Yamagishi J."/>
            <person name="Asada M."/>
            <person name="Hakimi H."/>
            <person name="Tanaka T.Q."/>
            <person name="Sugimoto C."/>
            <person name="Kawazu S."/>
        </authorList>
    </citation>
    <scope>NUCLEOTIDE SEQUENCE [LARGE SCALE GENOMIC DNA]</scope>
    <source>
        <strain evidence="3 4">Miyake</strain>
    </source>
</reference>
<keyword evidence="1" id="KW-0175">Coiled coil</keyword>
<keyword evidence="2" id="KW-0812">Transmembrane</keyword>
<evidence type="ECO:0000313" key="4">
    <source>
        <dbReference type="Proteomes" id="UP000236319"/>
    </source>
</evidence>
<keyword evidence="4" id="KW-1185">Reference proteome</keyword>
<feature type="transmembrane region" description="Helical" evidence="2">
    <location>
        <begin position="1593"/>
        <end position="1616"/>
    </location>
</feature>
<dbReference type="VEuPathDB" id="PiroplasmaDB:BOVATA_044250"/>
<feature type="coiled-coil region" evidence="1">
    <location>
        <begin position="141"/>
        <end position="168"/>
    </location>
</feature>
<organism evidence="3 4">
    <name type="scientific">Babesia ovata</name>
    <dbReference type="NCBI Taxonomy" id="189622"/>
    <lineage>
        <taxon>Eukaryota</taxon>
        <taxon>Sar</taxon>
        <taxon>Alveolata</taxon>
        <taxon>Apicomplexa</taxon>
        <taxon>Aconoidasida</taxon>
        <taxon>Piroplasmida</taxon>
        <taxon>Babesiidae</taxon>
        <taxon>Babesia</taxon>
    </lineage>
</organism>
<evidence type="ECO:0000256" key="2">
    <source>
        <dbReference type="SAM" id="Phobius"/>
    </source>
</evidence>
<name>A0A2H6KIW1_9APIC</name>
<keyword evidence="2" id="KW-1133">Transmembrane helix</keyword>
<sequence>MLSQISKIILQIQVPENSSYHQAEAAKKQVDARLEECQRKASAFCNHLATKNNTFGNSDTIKQFNDKLRDRVLHVRGTIEYEKERLQKLHKQRGEELKQTTEKIKSVLKERETEVNAHICREVTAVVREVKKYVQSILEQLTKINSSLQEYARKLQEWIEQSDKLIDDTQGSVKNIIGKTTDNVTGMTYRFEEDAKEVDKRKKDLEGLIRHVKEQLKKKVTEALEAVKAMDGELKQDLFGVREAIKSKVEGIKEKIKKLGENFGSDIATSASGNRGKEIVQIVFEKFRDTFGEIKGTTHKPGLEKVEAGVRGYAWEFKEGDTFTKIVQGWLEDNILGKHKLVEKCLKNYVDGKGAAKPTAYNAASEMYEPIRTAFATTLKADANQIIKKAVDAFTTAKVETEDGDITQNIKKVQNVCKQFAQELDNARANEVGDIVQEIERILTEQNKLNKSPANFYRYHLNDAVEAILVALSTTAREAAKTLEQFALTVRPSGTGSIAAKIDAVNKKADDLFNKLKTALGRPPTGGQTENHAQAVDAAIQQVGTELDAQLPAEKSDKAETHVKLKDVANFNQYNDHVKQENIDSITESNIEQLAGALPNAIKGIGTEAAGIYADHITTGLQTVSSNITQHLEELKEAITQTTNAVQRQLTDLRDTKISMKQVKDDSLQRLQQLFSNVQKELQEGPLKEAKRYLSHVDHSGTATINLLGTHVKKELETAREALTTHATRQYVNALKTLLTEFADKAEKELDKLPQEITDDLDVGYKGFMKKMQEHFMGRVEQIKTINPDEFTTENSPLSQASKTLKGALNLFVIKLQGQENFKADFSQIRPSYTSLTNLLTNLETSKHFDHTFSQNLESLHSALGKFKPSTYGKAKSPLLLNALKKGFSSLASELQNAYVSTYSQKTIKWDDISQPEKEKYAKICLTVTPILHNTLEELKQELENSEKSWKSHVIYNPNNVDSSLHKLFFRDHGYDPNLPDDTAHGELNHKPECNGSRILSHLTKQAPALFAAGEAADASALRTADSPELTVETVTEDGVIQTLYSCLHDYFEVCHHIHIDSPRVPCSIYEMLAWCTGFQFNPVFDKFKKHIESEFTVADKTNPSIKTVVAIEAYPSDVTAPITVKALTDVCEKAYPVLTSILGNGHAGGVYAVEFSNNSLKLYYPSSMVQLLCMLFDVIKRLHEQLHFLYRQCWYRADHSGWRDCHYGKHIAGSSWQCNSLQCANQVGNQMGNQTCTQTCNQHPMCGLKSPLQSFLEDGLVGFLPHTLTSSNGKLNCLVKSHTNVPCRTPMGFADISQIASHIKTGKYLRDTLADFCGDSTACLTQLCCLLNCLLPSAPQTLGQMFGFFYNLFDDWGHSGEELKKHRETAFADAVNDAYFKDTYDLREVANMFGSTQHVNHYSSTQRDSSHDSGDLYSLVSFDEACYTKDHKCGAYMRSVYHDMYGTFASKHKALYLRWVLYLTEAFYQLLKKLLEECEQQCGSGNSKCRVTGCTEKICDVAKASYKGAKQHNGLCQSVVQCPKTLSTLYTSGLTFDYRKYLNGYIGEHYVPKKTCKDLVAQLSKVCHGKSILSKLVNITIPEFLFKIREPFIWTLLGLWAFSLLYLLHIAVVRLDVLRIRSHLKSPSSHRIAAQSLLAAARVKALANVKYFSP</sequence>
<accession>A0A2H6KIW1</accession>
<dbReference type="OrthoDB" id="366910at2759"/>
<dbReference type="RefSeq" id="XP_028869175.1">
    <property type="nucleotide sequence ID" value="XM_029013342.1"/>
</dbReference>
<feature type="coiled-coil region" evidence="1">
    <location>
        <begin position="195"/>
        <end position="262"/>
    </location>
</feature>
<proteinExistence type="predicted"/>
<gene>
    <name evidence="3" type="ORF">BOVATA_044250</name>
</gene>